<dbReference type="GO" id="GO:0003723">
    <property type="term" value="F:RNA binding"/>
    <property type="evidence" value="ECO:0007669"/>
    <property type="project" value="UniProtKB-UniRule"/>
</dbReference>
<dbReference type="eggNOG" id="KOG4208">
    <property type="taxonomic scope" value="Eukaryota"/>
</dbReference>
<dbReference type="AlphaFoldDB" id="S7PZZ8"/>
<evidence type="ECO:0000256" key="5">
    <source>
        <dbReference type="SAM" id="MobiDB-lite"/>
    </source>
</evidence>
<organism evidence="7 8">
    <name type="scientific">Gloeophyllum trabeum (strain ATCC 11539 / FP-39264 / Madison 617)</name>
    <name type="common">Brown rot fungus</name>
    <dbReference type="NCBI Taxonomy" id="670483"/>
    <lineage>
        <taxon>Eukaryota</taxon>
        <taxon>Fungi</taxon>
        <taxon>Dikarya</taxon>
        <taxon>Basidiomycota</taxon>
        <taxon>Agaricomycotina</taxon>
        <taxon>Agaricomycetes</taxon>
        <taxon>Gloeophyllales</taxon>
        <taxon>Gloeophyllaceae</taxon>
        <taxon>Gloeophyllum</taxon>
    </lineage>
</organism>
<dbReference type="SMART" id="SM00360">
    <property type="entry name" value="RRM"/>
    <property type="match status" value="1"/>
</dbReference>
<feature type="compositionally biased region" description="Basic and acidic residues" evidence="5">
    <location>
        <begin position="128"/>
        <end position="141"/>
    </location>
</feature>
<name>S7PZZ8_GLOTA</name>
<feature type="domain" description="RRM" evidence="6">
    <location>
        <begin position="313"/>
        <end position="391"/>
    </location>
</feature>
<feature type="compositionally biased region" description="Basic and acidic residues" evidence="5">
    <location>
        <begin position="54"/>
        <end position="97"/>
    </location>
</feature>
<feature type="region of interest" description="Disordered" evidence="5">
    <location>
        <begin position="420"/>
        <end position="440"/>
    </location>
</feature>
<feature type="compositionally biased region" description="Basic and acidic residues" evidence="5">
    <location>
        <begin position="1"/>
        <end position="17"/>
    </location>
</feature>
<dbReference type="InterPro" id="IPR000504">
    <property type="entry name" value="RRM_dom"/>
</dbReference>
<keyword evidence="8" id="KW-1185">Reference proteome</keyword>
<feature type="region of interest" description="Disordered" evidence="5">
    <location>
        <begin position="1"/>
        <end position="287"/>
    </location>
</feature>
<feature type="compositionally biased region" description="Pro residues" evidence="5">
    <location>
        <begin position="209"/>
        <end position="219"/>
    </location>
</feature>
<sequence>MAKDTQTKKPSKADKKTRSSASVSAKDAVLGTPSMKVKAAKEASPAPTPAVEKMATKERQKERKKEKEEKSLKKAKGEIVEERQDMKEASKKAKGDQDVSAAVKSVAARDSVEQKGVDKKRKRKQKGKAADADTSEERVLQDEPAQQATPPAEEVKQPNKKKSKAEKNKEEDRDVQDGGKTEEPSPKKAKSRSDGKKKPTGSLLSQSAPPAPAPAPAPAPSSKKPKSTPLPVPAAPSSAAEDEQTAEDGAAASEDESVHLHGFSDSEDSSDDEDFTPDADPVELAKLPTIAKDDATVKRRLDKAKRHPTEDRGVIYIGRLPHGFYEDQMRGYFSQFGAVTRLRLSRNKKTGRSKHYAFVEFASSEVAKIVADTMNNYLLLGHILQCRVIPKEEVHPELWVGANRKWRVVPRDRIARVQHNKPRTPEEQEKAERRLLSRQDAKKRKLQELGIKYDLDEVSYKKSKPATA</sequence>
<dbReference type="CDD" id="cd12307">
    <property type="entry name" value="RRM_NIFK_like"/>
    <property type="match status" value="1"/>
</dbReference>
<evidence type="ECO:0000259" key="6">
    <source>
        <dbReference type="PROSITE" id="PS50102"/>
    </source>
</evidence>
<dbReference type="PROSITE" id="PS50102">
    <property type="entry name" value="RRM"/>
    <property type="match status" value="1"/>
</dbReference>
<keyword evidence="2 4" id="KW-0694">RNA-binding</keyword>
<keyword evidence="3" id="KW-0539">Nucleus</keyword>
<comment type="subcellular location">
    <subcellularLocation>
        <location evidence="1">Nucleus</location>
        <location evidence="1">Nucleolus</location>
    </subcellularLocation>
</comment>
<feature type="compositionally biased region" description="Basic residues" evidence="5">
    <location>
        <begin position="118"/>
        <end position="127"/>
    </location>
</feature>
<dbReference type="EMBL" id="KB469307">
    <property type="protein sequence ID" value="EPQ52857.1"/>
    <property type="molecule type" value="Genomic_DNA"/>
</dbReference>
<dbReference type="HOGENOM" id="CLU_025741_0_0_1"/>
<dbReference type="Pfam" id="PF00076">
    <property type="entry name" value="RRM_1"/>
    <property type="match status" value="1"/>
</dbReference>
<proteinExistence type="predicted"/>
<evidence type="ECO:0000256" key="4">
    <source>
        <dbReference type="PROSITE-ProRule" id="PRU00176"/>
    </source>
</evidence>
<dbReference type="GO" id="GO:0005730">
    <property type="term" value="C:nucleolus"/>
    <property type="evidence" value="ECO:0007669"/>
    <property type="project" value="UniProtKB-SubCell"/>
</dbReference>
<protein>
    <recommendedName>
        <fullName evidence="6">RRM domain-containing protein</fullName>
    </recommendedName>
</protein>
<feature type="compositionally biased region" description="Acidic residues" evidence="5">
    <location>
        <begin position="265"/>
        <end position="281"/>
    </location>
</feature>
<evidence type="ECO:0000256" key="2">
    <source>
        <dbReference type="ARBA" id="ARBA00022884"/>
    </source>
</evidence>
<feature type="compositionally biased region" description="Basic and acidic residues" evidence="5">
    <location>
        <begin position="423"/>
        <end position="440"/>
    </location>
</feature>
<dbReference type="InterPro" id="IPR035979">
    <property type="entry name" value="RBD_domain_sf"/>
</dbReference>
<evidence type="ECO:0000256" key="3">
    <source>
        <dbReference type="ARBA" id="ARBA00023242"/>
    </source>
</evidence>
<feature type="compositionally biased region" description="Basic and acidic residues" evidence="5">
    <location>
        <begin position="165"/>
        <end position="197"/>
    </location>
</feature>
<dbReference type="KEGG" id="gtr:GLOTRDRAFT_140451"/>
<evidence type="ECO:0000256" key="1">
    <source>
        <dbReference type="ARBA" id="ARBA00004604"/>
    </source>
</evidence>
<gene>
    <name evidence="7" type="ORF">GLOTRDRAFT_140451</name>
</gene>
<dbReference type="Proteomes" id="UP000030669">
    <property type="component" value="Unassembled WGS sequence"/>
</dbReference>
<dbReference type="STRING" id="670483.S7PZZ8"/>
<evidence type="ECO:0000313" key="8">
    <source>
        <dbReference type="Proteomes" id="UP000030669"/>
    </source>
</evidence>
<dbReference type="InterPro" id="IPR012677">
    <property type="entry name" value="Nucleotide-bd_a/b_plait_sf"/>
</dbReference>
<dbReference type="OMA" id="WKGANKR"/>
<dbReference type="OrthoDB" id="21467at2759"/>
<dbReference type="PANTHER" id="PTHR46754">
    <property type="entry name" value="MKI67 FHA DOMAIN-INTERACTING NUCLEOLAR PHOSPHOPROTEIN"/>
    <property type="match status" value="1"/>
</dbReference>
<evidence type="ECO:0000313" key="7">
    <source>
        <dbReference type="EMBL" id="EPQ52857.1"/>
    </source>
</evidence>
<reference evidence="7 8" key="1">
    <citation type="journal article" date="2012" name="Science">
        <title>The Paleozoic origin of enzymatic lignin decomposition reconstructed from 31 fungal genomes.</title>
        <authorList>
            <person name="Floudas D."/>
            <person name="Binder M."/>
            <person name="Riley R."/>
            <person name="Barry K."/>
            <person name="Blanchette R.A."/>
            <person name="Henrissat B."/>
            <person name="Martinez A.T."/>
            <person name="Otillar R."/>
            <person name="Spatafora J.W."/>
            <person name="Yadav J.S."/>
            <person name="Aerts A."/>
            <person name="Benoit I."/>
            <person name="Boyd A."/>
            <person name="Carlson A."/>
            <person name="Copeland A."/>
            <person name="Coutinho P.M."/>
            <person name="de Vries R.P."/>
            <person name="Ferreira P."/>
            <person name="Findley K."/>
            <person name="Foster B."/>
            <person name="Gaskell J."/>
            <person name="Glotzer D."/>
            <person name="Gorecki P."/>
            <person name="Heitman J."/>
            <person name="Hesse C."/>
            <person name="Hori C."/>
            <person name="Igarashi K."/>
            <person name="Jurgens J.A."/>
            <person name="Kallen N."/>
            <person name="Kersten P."/>
            <person name="Kohler A."/>
            <person name="Kuees U."/>
            <person name="Kumar T.K.A."/>
            <person name="Kuo A."/>
            <person name="LaButti K."/>
            <person name="Larrondo L.F."/>
            <person name="Lindquist E."/>
            <person name="Ling A."/>
            <person name="Lombard V."/>
            <person name="Lucas S."/>
            <person name="Lundell T."/>
            <person name="Martin R."/>
            <person name="McLaughlin D.J."/>
            <person name="Morgenstern I."/>
            <person name="Morin E."/>
            <person name="Murat C."/>
            <person name="Nagy L.G."/>
            <person name="Nolan M."/>
            <person name="Ohm R.A."/>
            <person name="Patyshakuliyeva A."/>
            <person name="Rokas A."/>
            <person name="Ruiz-Duenas F.J."/>
            <person name="Sabat G."/>
            <person name="Salamov A."/>
            <person name="Samejima M."/>
            <person name="Schmutz J."/>
            <person name="Slot J.C."/>
            <person name="St John F."/>
            <person name="Stenlid J."/>
            <person name="Sun H."/>
            <person name="Sun S."/>
            <person name="Syed K."/>
            <person name="Tsang A."/>
            <person name="Wiebenga A."/>
            <person name="Young D."/>
            <person name="Pisabarro A."/>
            <person name="Eastwood D.C."/>
            <person name="Martin F."/>
            <person name="Cullen D."/>
            <person name="Grigoriev I.V."/>
            <person name="Hibbett D.S."/>
        </authorList>
    </citation>
    <scope>NUCLEOTIDE SEQUENCE [LARGE SCALE GENOMIC DNA]</scope>
    <source>
        <strain evidence="7 8">ATCC 11539</strain>
    </source>
</reference>
<dbReference type="SUPFAM" id="SSF54928">
    <property type="entry name" value="RNA-binding domain, RBD"/>
    <property type="match status" value="1"/>
</dbReference>
<accession>S7PZZ8</accession>
<dbReference type="Gene3D" id="3.30.70.330">
    <property type="match status" value="1"/>
</dbReference>
<dbReference type="GeneID" id="19304528"/>
<dbReference type="RefSeq" id="XP_007869097.1">
    <property type="nucleotide sequence ID" value="XM_007870906.1"/>
</dbReference>